<dbReference type="NCBIfam" id="TIGR01084">
    <property type="entry name" value="mutY"/>
    <property type="match status" value="1"/>
</dbReference>
<evidence type="ECO:0000256" key="13">
    <source>
        <dbReference type="ARBA" id="ARBA00023295"/>
    </source>
</evidence>
<dbReference type="CDD" id="cd03431">
    <property type="entry name" value="NUDIX_DNA_Glycosylase_C-MutY"/>
    <property type="match status" value="1"/>
</dbReference>
<dbReference type="InterPro" id="IPR044298">
    <property type="entry name" value="MIG/MutY"/>
</dbReference>
<dbReference type="InterPro" id="IPR005760">
    <property type="entry name" value="A/G_AdeGlyc_MutY"/>
</dbReference>
<dbReference type="FunFam" id="1.10.340.30:FF:000002">
    <property type="entry name" value="Adenine DNA glycosylase"/>
    <property type="match status" value="1"/>
</dbReference>
<dbReference type="InterPro" id="IPR000445">
    <property type="entry name" value="HhH_motif"/>
</dbReference>
<evidence type="ECO:0000259" key="15">
    <source>
        <dbReference type="SMART" id="SM00478"/>
    </source>
</evidence>
<protein>
    <recommendedName>
        <fullName evidence="5 14">Adenine DNA glycosylase</fullName>
        <ecNumber evidence="4 14">3.2.2.31</ecNumber>
    </recommendedName>
</protein>
<evidence type="ECO:0000313" key="17">
    <source>
        <dbReference type="Proteomes" id="UP000078383"/>
    </source>
</evidence>
<reference evidence="16 17" key="1">
    <citation type="submission" date="2015-09" db="EMBL/GenBank/DDBJ databases">
        <authorList>
            <consortium name="Pathogen Informatics"/>
        </authorList>
    </citation>
    <scope>NUCLEOTIDE SEQUENCE [LARGE SCALE GENOMIC DNA]</scope>
    <source>
        <strain evidence="16 17">2789STDY5834889</strain>
    </source>
</reference>
<dbReference type="SUPFAM" id="SSF55811">
    <property type="entry name" value="Nudix"/>
    <property type="match status" value="1"/>
</dbReference>
<comment type="cofactor">
    <cofactor evidence="14">
        <name>[4Fe-4S] cluster</name>
        <dbReference type="ChEBI" id="CHEBI:49883"/>
    </cofactor>
    <text evidence="14">Binds 1 [4Fe-4S] cluster.</text>
</comment>
<comment type="similarity">
    <text evidence="3 14">Belongs to the Nth/MutY family.</text>
</comment>
<keyword evidence="10 14" id="KW-0408">Iron</keyword>
<evidence type="ECO:0000256" key="3">
    <source>
        <dbReference type="ARBA" id="ARBA00008343"/>
    </source>
</evidence>
<dbReference type="GO" id="GO:0046872">
    <property type="term" value="F:metal ion binding"/>
    <property type="evidence" value="ECO:0007669"/>
    <property type="project" value="UniProtKB-UniRule"/>
</dbReference>
<dbReference type="PANTHER" id="PTHR42944">
    <property type="entry name" value="ADENINE DNA GLYCOSYLASE"/>
    <property type="match status" value="1"/>
</dbReference>
<comment type="catalytic activity">
    <reaction evidence="1 14">
        <text>Hydrolyzes free adenine bases from 7,8-dihydro-8-oxoguanine:adenine mismatched double-stranded DNA, leaving an apurinic site.</text>
        <dbReference type="EC" id="3.2.2.31"/>
    </reaction>
</comment>
<dbReference type="EMBL" id="CZBX01000006">
    <property type="protein sequence ID" value="CUQ86992.1"/>
    <property type="molecule type" value="Genomic_DNA"/>
</dbReference>
<evidence type="ECO:0000256" key="2">
    <source>
        <dbReference type="ARBA" id="ARBA00002933"/>
    </source>
</evidence>
<evidence type="ECO:0000256" key="8">
    <source>
        <dbReference type="ARBA" id="ARBA00022763"/>
    </source>
</evidence>
<evidence type="ECO:0000256" key="12">
    <source>
        <dbReference type="ARBA" id="ARBA00023204"/>
    </source>
</evidence>
<dbReference type="GO" id="GO:0034039">
    <property type="term" value="F:8-oxo-7,8-dihydroguanine DNA N-glycosylase activity"/>
    <property type="evidence" value="ECO:0007669"/>
    <property type="project" value="TreeGrafter"/>
</dbReference>
<keyword evidence="11" id="KW-0411">Iron-sulfur</keyword>
<dbReference type="InterPro" id="IPR011257">
    <property type="entry name" value="DNA_glycosylase"/>
</dbReference>
<keyword evidence="7" id="KW-0479">Metal-binding</keyword>
<evidence type="ECO:0000256" key="4">
    <source>
        <dbReference type="ARBA" id="ARBA00012045"/>
    </source>
</evidence>
<dbReference type="GO" id="GO:0035485">
    <property type="term" value="F:adenine/guanine mispair binding"/>
    <property type="evidence" value="ECO:0007669"/>
    <property type="project" value="TreeGrafter"/>
</dbReference>
<evidence type="ECO:0000256" key="1">
    <source>
        <dbReference type="ARBA" id="ARBA00000843"/>
    </source>
</evidence>
<name>A0A174ZLX8_9FIRM</name>
<dbReference type="GO" id="GO:0000701">
    <property type="term" value="F:purine-specific mismatch base pair DNA N-glycosylase activity"/>
    <property type="evidence" value="ECO:0007669"/>
    <property type="project" value="UniProtKB-EC"/>
</dbReference>
<organism evidence="16 17">
    <name type="scientific">[Ruminococcus] torques</name>
    <dbReference type="NCBI Taxonomy" id="33039"/>
    <lineage>
        <taxon>Bacteria</taxon>
        <taxon>Bacillati</taxon>
        <taxon>Bacillota</taxon>
        <taxon>Clostridia</taxon>
        <taxon>Lachnospirales</taxon>
        <taxon>Lachnospiraceae</taxon>
        <taxon>Mediterraneibacter</taxon>
    </lineage>
</organism>
<dbReference type="EC" id="3.2.2.31" evidence="4 14"/>
<dbReference type="Gene3D" id="1.10.340.30">
    <property type="entry name" value="Hypothetical protein, domain 2"/>
    <property type="match status" value="1"/>
</dbReference>
<dbReference type="InterPro" id="IPR023170">
    <property type="entry name" value="HhH_base_excis_C"/>
</dbReference>
<sequence>MKCNRKKKYEADAWACERMQETVEPLVEWFRENQRDLPWRKHVNAYRVWISEIMLQQTRVEAVKSYYTRFLEELPDIKALAEVPEDRLLKLWEGLGYYNRARNLKAAAQQVMEEYNGVFPDTFEEIKKLKGIGSYTAGAISSFVYHQQKPAVDGNVFRVVTRILEDSDDIMKASTRTKIERMLEQVIPAEAPGDFNQGLIELGAIVCLPNGEPRCESCPIREFCLAYQDECQMDYPVKKKAKERRIEKRTILRFCDNEEIAIRKRPGKGLLAGLYEFPNVEGHLTQKEVIEYAKESGLTPVRVKKLPKAKHIFSHVEWHMTGYEILVDELEKEFQNPEIIFAGKKDLEKNYAIPSAFSAYL</sequence>
<dbReference type="Pfam" id="PF00633">
    <property type="entry name" value="HHH"/>
    <property type="match status" value="1"/>
</dbReference>
<accession>A0A174ZLX8</accession>
<dbReference type="PANTHER" id="PTHR42944:SF1">
    <property type="entry name" value="ADENINE DNA GLYCOSYLASE"/>
    <property type="match status" value="1"/>
</dbReference>
<evidence type="ECO:0000256" key="14">
    <source>
        <dbReference type="RuleBase" id="RU365096"/>
    </source>
</evidence>
<dbReference type="GO" id="GO:0051539">
    <property type="term" value="F:4 iron, 4 sulfur cluster binding"/>
    <property type="evidence" value="ECO:0007669"/>
    <property type="project" value="UniProtKB-UniRule"/>
</dbReference>
<evidence type="ECO:0000256" key="5">
    <source>
        <dbReference type="ARBA" id="ARBA00022023"/>
    </source>
</evidence>
<keyword evidence="9 16" id="KW-0378">Hydrolase</keyword>
<dbReference type="GO" id="GO:0006284">
    <property type="term" value="P:base-excision repair"/>
    <property type="evidence" value="ECO:0007669"/>
    <property type="project" value="UniProtKB-UniRule"/>
</dbReference>
<dbReference type="Gene3D" id="3.90.79.10">
    <property type="entry name" value="Nucleoside Triphosphate Pyrophosphohydrolase"/>
    <property type="match status" value="1"/>
</dbReference>
<gene>
    <name evidence="16" type="primary">mutY</name>
    <name evidence="16" type="ORF">ERS852502_01457</name>
</gene>
<dbReference type="GO" id="GO:0006298">
    <property type="term" value="P:mismatch repair"/>
    <property type="evidence" value="ECO:0007669"/>
    <property type="project" value="TreeGrafter"/>
</dbReference>
<keyword evidence="12" id="KW-0234">DNA repair</keyword>
<evidence type="ECO:0000256" key="6">
    <source>
        <dbReference type="ARBA" id="ARBA00022485"/>
    </source>
</evidence>
<dbReference type="Gene3D" id="1.10.1670.10">
    <property type="entry name" value="Helix-hairpin-Helix base-excision DNA repair enzymes (C-terminal)"/>
    <property type="match status" value="1"/>
</dbReference>
<dbReference type="Proteomes" id="UP000078383">
    <property type="component" value="Unassembled WGS sequence"/>
</dbReference>
<keyword evidence="8 14" id="KW-0227">DNA damage</keyword>
<dbReference type="InterPro" id="IPR029119">
    <property type="entry name" value="MutY_C"/>
</dbReference>
<keyword evidence="13 14" id="KW-0326">Glycosidase</keyword>
<dbReference type="OrthoDB" id="9802365at2"/>
<proteinExistence type="inferred from homology"/>
<evidence type="ECO:0000256" key="7">
    <source>
        <dbReference type="ARBA" id="ARBA00022723"/>
    </source>
</evidence>
<keyword evidence="6" id="KW-0004">4Fe-4S</keyword>
<evidence type="ECO:0000313" key="16">
    <source>
        <dbReference type="EMBL" id="CUQ86992.1"/>
    </source>
</evidence>
<dbReference type="GO" id="GO:0032357">
    <property type="term" value="F:oxidized purine DNA binding"/>
    <property type="evidence" value="ECO:0007669"/>
    <property type="project" value="TreeGrafter"/>
</dbReference>
<dbReference type="InterPro" id="IPR003265">
    <property type="entry name" value="HhH-GPD_domain"/>
</dbReference>
<dbReference type="CDD" id="cd00056">
    <property type="entry name" value="ENDO3c"/>
    <property type="match status" value="1"/>
</dbReference>
<dbReference type="Pfam" id="PF00730">
    <property type="entry name" value="HhH-GPD"/>
    <property type="match status" value="1"/>
</dbReference>
<dbReference type="Pfam" id="PF14815">
    <property type="entry name" value="NUDIX_4"/>
    <property type="match status" value="1"/>
</dbReference>
<dbReference type="SUPFAM" id="SSF48150">
    <property type="entry name" value="DNA-glycosylase"/>
    <property type="match status" value="1"/>
</dbReference>
<dbReference type="SMART" id="SM00478">
    <property type="entry name" value="ENDO3c"/>
    <property type="match status" value="1"/>
</dbReference>
<dbReference type="InterPro" id="IPR015797">
    <property type="entry name" value="NUDIX_hydrolase-like_dom_sf"/>
</dbReference>
<comment type="function">
    <text evidence="2">Adenine glycosylase active on G-A mispairs. MutY also corrects error-prone DNA synthesis past GO lesions which are due to the oxidatively damaged form of guanine: 7,8-dihydro-8-oxoguanine (8-oxo-dGTP).</text>
</comment>
<feature type="domain" description="HhH-GPD" evidence="15">
    <location>
        <begin position="54"/>
        <end position="205"/>
    </location>
</feature>
<dbReference type="AlphaFoldDB" id="A0A174ZLX8"/>
<evidence type="ECO:0000256" key="9">
    <source>
        <dbReference type="ARBA" id="ARBA00022801"/>
    </source>
</evidence>
<evidence type="ECO:0000256" key="10">
    <source>
        <dbReference type="ARBA" id="ARBA00023004"/>
    </source>
</evidence>
<evidence type="ECO:0000256" key="11">
    <source>
        <dbReference type="ARBA" id="ARBA00023014"/>
    </source>
</evidence>